<evidence type="ECO:0000256" key="1">
    <source>
        <dbReference type="SAM" id="MobiDB-lite"/>
    </source>
</evidence>
<keyword evidence="2" id="KW-1133">Transmembrane helix</keyword>
<dbReference type="EMBL" id="CP109114">
    <property type="protein sequence ID" value="WSC14641.1"/>
    <property type="molecule type" value="Genomic_DNA"/>
</dbReference>
<dbReference type="PANTHER" id="PTHR34403:SF14">
    <property type="entry name" value="OS05G0225800 PROTEIN"/>
    <property type="match status" value="1"/>
</dbReference>
<gene>
    <name evidence="3" type="ORF">OIE64_18560</name>
</gene>
<dbReference type="InterPro" id="IPR050972">
    <property type="entry name" value="SDr-like"/>
</dbReference>
<feature type="compositionally biased region" description="Acidic residues" evidence="1">
    <location>
        <begin position="70"/>
        <end position="79"/>
    </location>
</feature>
<organism evidence="3 4">
    <name type="scientific">Streptomyces brevispora</name>
    <dbReference type="NCBI Taxonomy" id="887462"/>
    <lineage>
        <taxon>Bacteria</taxon>
        <taxon>Bacillati</taxon>
        <taxon>Actinomycetota</taxon>
        <taxon>Actinomycetes</taxon>
        <taxon>Kitasatosporales</taxon>
        <taxon>Streptomycetaceae</taxon>
        <taxon>Streptomyces</taxon>
    </lineage>
</organism>
<dbReference type="Proteomes" id="UP001330827">
    <property type="component" value="Chromosome"/>
</dbReference>
<feature type="region of interest" description="Disordered" evidence="1">
    <location>
        <begin position="1"/>
        <end position="92"/>
    </location>
</feature>
<feature type="compositionally biased region" description="Basic and acidic residues" evidence="1">
    <location>
        <begin position="27"/>
        <end position="69"/>
    </location>
</feature>
<feature type="compositionally biased region" description="Basic and acidic residues" evidence="1">
    <location>
        <begin position="80"/>
        <end position="92"/>
    </location>
</feature>
<evidence type="ECO:0000313" key="3">
    <source>
        <dbReference type="EMBL" id="WSC14641.1"/>
    </source>
</evidence>
<reference evidence="3 4" key="1">
    <citation type="submission" date="2022-10" db="EMBL/GenBank/DDBJ databases">
        <title>The complete genomes of actinobacterial strains from the NBC collection.</title>
        <authorList>
            <person name="Joergensen T.S."/>
            <person name="Alvarez Arevalo M."/>
            <person name="Sterndorff E.B."/>
            <person name="Faurdal D."/>
            <person name="Vuksanovic O."/>
            <person name="Mourched A.-S."/>
            <person name="Charusanti P."/>
            <person name="Shaw S."/>
            <person name="Blin K."/>
            <person name="Weber T."/>
        </authorList>
    </citation>
    <scope>NUCLEOTIDE SEQUENCE [LARGE SCALE GENOMIC DNA]</scope>
    <source>
        <strain evidence="3 4">NBC 01769</strain>
    </source>
</reference>
<dbReference type="PANTHER" id="PTHR34403">
    <property type="entry name" value="TOL-PAL SYSTEM PROTEIN TOLA"/>
    <property type="match status" value="1"/>
</dbReference>
<dbReference type="InterPro" id="IPR043857">
    <property type="entry name" value="DUF5819"/>
</dbReference>
<sequence length="317" mass="35048">MDSYDDRGVGGGHGRVAGPDSGAVPEPRTEPDPEPRTRLDPEPRTGIDPEPEPHAEPDVRTDPEPRTDPDPDPDPDPEPEPQHQPERGVGRAEPRAGMAGLSFPYQVVAAVALSVIGLVTCVQLAMVFLHVAPSNTLTKQHGKGIDEWVYPEFEQNWKLFAPNPLQQNIAVHVRAEIAGADGRRTTPWMNLSGEDGKAIRGNPLPSHVQQNELRRGWDFYLGSHDSQNRANGLRGTLSEQYIRRIVMLRLGEHDYGGTVERIQVRSEVRSVAAPPWSTEKISTKPSYRVLPWWTVAAADLPEGSADQKETDQKETDQ</sequence>
<evidence type="ECO:0000256" key="2">
    <source>
        <dbReference type="SAM" id="Phobius"/>
    </source>
</evidence>
<proteinExistence type="predicted"/>
<accession>A0ABZ1G5S1</accession>
<evidence type="ECO:0000313" key="4">
    <source>
        <dbReference type="Proteomes" id="UP001330827"/>
    </source>
</evidence>
<name>A0ABZ1G5S1_9ACTN</name>
<feature type="transmembrane region" description="Helical" evidence="2">
    <location>
        <begin position="107"/>
        <end position="131"/>
    </location>
</feature>
<keyword evidence="2" id="KW-0472">Membrane</keyword>
<dbReference type="RefSeq" id="WP_411977518.1">
    <property type="nucleotide sequence ID" value="NZ_CP109114.1"/>
</dbReference>
<protein>
    <submittedName>
        <fullName evidence="3">DUF5819 family protein</fullName>
    </submittedName>
</protein>
<dbReference type="Pfam" id="PF19136">
    <property type="entry name" value="DUF5819"/>
    <property type="match status" value="1"/>
</dbReference>
<keyword evidence="2" id="KW-0812">Transmembrane</keyword>
<keyword evidence="4" id="KW-1185">Reference proteome</keyword>